<dbReference type="PANTHER" id="PTHR46082:SF11">
    <property type="entry name" value="AAA+ ATPASE DOMAIN-CONTAINING PROTEIN-RELATED"/>
    <property type="match status" value="1"/>
</dbReference>
<dbReference type="Pfam" id="PF22939">
    <property type="entry name" value="WHD_GPIID"/>
    <property type="match status" value="1"/>
</dbReference>
<feature type="domain" description="Nucleoside phosphorylase" evidence="2">
    <location>
        <begin position="13"/>
        <end position="298"/>
    </location>
</feature>
<feature type="domain" description="GPI inositol-deacylase winged helix" evidence="3">
    <location>
        <begin position="665"/>
        <end position="745"/>
    </location>
</feature>
<dbReference type="InterPro" id="IPR035994">
    <property type="entry name" value="Nucleoside_phosphorylase_sf"/>
</dbReference>
<dbReference type="InterPro" id="IPR027417">
    <property type="entry name" value="P-loop_NTPase"/>
</dbReference>
<dbReference type="GO" id="GO:0003824">
    <property type="term" value="F:catalytic activity"/>
    <property type="evidence" value="ECO:0007669"/>
    <property type="project" value="InterPro"/>
</dbReference>
<dbReference type="InterPro" id="IPR036770">
    <property type="entry name" value="Ankyrin_rpt-contain_sf"/>
</dbReference>
<evidence type="ECO:0000313" key="6">
    <source>
        <dbReference type="Proteomes" id="UP000250140"/>
    </source>
</evidence>
<dbReference type="Proteomes" id="UP000250140">
    <property type="component" value="Unassembled WGS sequence"/>
</dbReference>
<dbReference type="Pfam" id="PF24883">
    <property type="entry name" value="NPHP3_N"/>
    <property type="match status" value="1"/>
</dbReference>
<organism evidence="5 6">
    <name type="scientific">Glonium stellatum</name>
    <dbReference type="NCBI Taxonomy" id="574774"/>
    <lineage>
        <taxon>Eukaryota</taxon>
        <taxon>Fungi</taxon>
        <taxon>Dikarya</taxon>
        <taxon>Ascomycota</taxon>
        <taxon>Pezizomycotina</taxon>
        <taxon>Dothideomycetes</taxon>
        <taxon>Pleosporomycetidae</taxon>
        <taxon>Gloniales</taxon>
        <taxon>Gloniaceae</taxon>
        <taxon>Glonium</taxon>
    </lineage>
</organism>
<dbReference type="EMBL" id="KV750821">
    <property type="protein sequence ID" value="OCL03068.1"/>
    <property type="molecule type" value="Genomic_DNA"/>
</dbReference>
<dbReference type="Gene3D" id="3.40.50.1580">
    <property type="entry name" value="Nucleoside phosphorylase domain"/>
    <property type="match status" value="1"/>
</dbReference>
<protein>
    <submittedName>
        <fullName evidence="5">Purine and uridine phosphorylase</fullName>
    </submittedName>
</protein>
<dbReference type="InterPro" id="IPR000845">
    <property type="entry name" value="Nucleoside_phosphorylase_d"/>
</dbReference>
<proteinExistence type="predicted"/>
<dbReference type="SUPFAM" id="SSF53167">
    <property type="entry name" value="Purine and uridine phosphorylases"/>
    <property type="match status" value="1"/>
</dbReference>
<keyword evidence="1" id="KW-0677">Repeat</keyword>
<accession>A0A8E2EQY3</accession>
<keyword evidence="6" id="KW-1185">Reference proteome</keyword>
<dbReference type="SUPFAM" id="SSF52540">
    <property type="entry name" value="P-loop containing nucleoside triphosphate hydrolases"/>
    <property type="match status" value="1"/>
</dbReference>
<name>A0A8E2EQY3_9PEZI</name>
<dbReference type="GO" id="GO:0009116">
    <property type="term" value="P:nucleoside metabolic process"/>
    <property type="evidence" value="ECO:0007669"/>
    <property type="project" value="InterPro"/>
</dbReference>
<dbReference type="AlphaFoldDB" id="A0A8E2EQY3"/>
<evidence type="ECO:0000256" key="1">
    <source>
        <dbReference type="ARBA" id="ARBA00022737"/>
    </source>
</evidence>
<dbReference type="InterPro" id="IPR056884">
    <property type="entry name" value="NPHP3-like_N"/>
</dbReference>
<dbReference type="PANTHER" id="PTHR46082">
    <property type="entry name" value="ATP/GTP-BINDING PROTEIN-RELATED"/>
    <property type="match status" value="1"/>
</dbReference>
<dbReference type="OrthoDB" id="1577640at2759"/>
<dbReference type="Gene3D" id="1.25.40.20">
    <property type="entry name" value="Ankyrin repeat-containing domain"/>
    <property type="match status" value="1"/>
</dbReference>
<evidence type="ECO:0000313" key="5">
    <source>
        <dbReference type="EMBL" id="OCL03068.1"/>
    </source>
</evidence>
<feature type="non-terminal residue" evidence="5">
    <location>
        <position position="897"/>
    </location>
</feature>
<sequence>MPNPKDPKDYTVGWVCAVSTEYVAAQAFLDDRHDEPEYMSQNDNNDYTLGQVGKHNVVIAVLPDGEYGTSSAAIVARDMLHSFPNVRIGLMVGIGGGAPSQRHDIRLGDIVVSAPRDGKGGVFQYDFGKTIQDQSFRPTGFLNQPPTVLRAAVSGLRAKYESESHGIEEAINDTLEKKPRLRKKYKRPDPSSDRLYQSGVIHPLNDVASCAAICGDNLSNLILRPERTKDEDNPAIHYGLIASANQLIKDAMVRDKLAAEKDVLCFEMEAAGLMNHFPCLVIRGICDYSDSHKNKEWQGYAAMAAAAYAKDLLCRIHPKKVEAEKMISELLSGVFDAISRAEAGINMMRSEFNRNENLEILKWLTPIEYGPQHSDYLKRREPGTGKWLLGSVEYQTWLDSSKQTLFCPGIPGSGKTILAAIVVDDLITRSRNDPTIGIAYIYCNFRQRDDQKIEDLLASLLKQLARSRSFPESVKDLYNRHKKMQTRPSIDEISKALQSVSAMYSKVFIVVDALDECQASNGCLSKLPSHIFNLQAKTVINFLATSRPIPDIDGEFKKCLRREILATNEDVHRYLDGHMSDLPRFVFKRPDIQEEIKTEITRAVEGMFLLAQLYLDSLKDKTSVREMNSALMQLRKRSQQGLGENKKSEVLEKAYEQAMDRIDSQMSGFRLLGRKILSWITCAKRQLTTSELQHALAVKIGDTELDKDNLREIEDMVSVCAGLVTVDKESNIIRLVHYTTQEYFERTQKAWCPDAESDITKICITYLSFRVFDSGFCLTDDEFEERLQSNKLYNYAAHNWGHHARKALTLCIEVVNFLNYEAKVEGSSQALIAIKHYSSHPEYSREFPRQMTGLHLAAYFGVEKAVKAVLQERVEADAKNTYGRTPLSYTAENGHEA</sequence>
<dbReference type="InterPro" id="IPR053137">
    <property type="entry name" value="NLR-like"/>
</dbReference>
<feature type="domain" description="Nephrocystin 3-like N-terminal" evidence="4">
    <location>
        <begin position="383"/>
        <end position="547"/>
    </location>
</feature>
<dbReference type="InterPro" id="IPR054471">
    <property type="entry name" value="GPIID_WHD"/>
</dbReference>
<dbReference type="Gene3D" id="3.40.50.300">
    <property type="entry name" value="P-loop containing nucleotide triphosphate hydrolases"/>
    <property type="match status" value="1"/>
</dbReference>
<dbReference type="SUPFAM" id="SSF48403">
    <property type="entry name" value="Ankyrin repeat"/>
    <property type="match status" value="1"/>
</dbReference>
<evidence type="ECO:0000259" key="3">
    <source>
        <dbReference type="Pfam" id="PF22939"/>
    </source>
</evidence>
<dbReference type="Pfam" id="PF01048">
    <property type="entry name" value="PNP_UDP_1"/>
    <property type="match status" value="1"/>
</dbReference>
<reference evidence="5 6" key="1">
    <citation type="journal article" date="2016" name="Nat. Commun.">
        <title>Ectomycorrhizal ecology is imprinted in the genome of the dominant symbiotic fungus Cenococcum geophilum.</title>
        <authorList>
            <consortium name="DOE Joint Genome Institute"/>
            <person name="Peter M."/>
            <person name="Kohler A."/>
            <person name="Ohm R.A."/>
            <person name="Kuo A."/>
            <person name="Krutzmann J."/>
            <person name="Morin E."/>
            <person name="Arend M."/>
            <person name="Barry K.W."/>
            <person name="Binder M."/>
            <person name="Choi C."/>
            <person name="Clum A."/>
            <person name="Copeland A."/>
            <person name="Grisel N."/>
            <person name="Haridas S."/>
            <person name="Kipfer T."/>
            <person name="LaButti K."/>
            <person name="Lindquist E."/>
            <person name="Lipzen A."/>
            <person name="Maire R."/>
            <person name="Meier B."/>
            <person name="Mihaltcheva S."/>
            <person name="Molinier V."/>
            <person name="Murat C."/>
            <person name="Poggeler S."/>
            <person name="Quandt C.A."/>
            <person name="Sperisen C."/>
            <person name="Tritt A."/>
            <person name="Tisserant E."/>
            <person name="Crous P.W."/>
            <person name="Henrissat B."/>
            <person name="Nehls U."/>
            <person name="Egli S."/>
            <person name="Spatafora J.W."/>
            <person name="Grigoriev I.V."/>
            <person name="Martin F.M."/>
        </authorList>
    </citation>
    <scope>NUCLEOTIDE SEQUENCE [LARGE SCALE GENOMIC DNA]</scope>
    <source>
        <strain evidence="5 6">CBS 207.34</strain>
    </source>
</reference>
<gene>
    <name evidence="5" type="ORF">AOQ84DRAFT_348293</name>
</gene>
<evidence type="ECO:0000259" key="4">
    <source>
        <dbReference type="Pfam" id="PF24883"/>
    </source>
</evidence>
<evidence type="ECO:0000259" key="2">
    <source>
        <dbReference type="Pfam" id="PF01048"/>
    </source>
</evidence>